<accession>A0A0B0MEK2</accession>
<gene>
    <name evidence="1" type="ORF">F383_37116</name>
</gene>
<dbReference type="EMBL" id="JRRC01019439">
    <property type="protein sequence ID" value="KHF97843.1"/>
    <property type="molecule type" value="Genomic_DNA"/>
</dbReference>
<keyword evidence="2" id="KW-1185">Reference proteome</keyword>
<proteinExistence type="predicted"/>
<dbReference type="Proteomes" id="UP000032142">
    <property type="component" value="Unassembled WGS sequence"/>
</dbReference>
<evidence type="ECO:0000313" key="1">
    <source>
        <dbReference type="EMBL" id="KHF97843.1"/>
    </source>
</evidence>
<name>A0A0B0MEK2_GOSAR</name>
<comment type="caution">
    <text evidence="1">The sequence shown here is derived from an EMBL/GenBank/DDBJ whole genome shotgun (WGS) entry which is preliminary data.</text>
</comment>
<protein>
    <submittedName>
        <fullName evidence="1">Uncharacterized protein</fullName>
    </submittedName>
</protein>
<evidence type="ECO:0000313" key="2">
    <source>
        <dbReference type="Proteomes" id="UP000032142"/>
    </source>
</evidence>
<organism evidence="1 2">
    <name type="scientific">Gossypium arboreum</name>
    <name type="common">Tree cotton</name>
    <name type="synonym">Gossypium nanking</name>
    <dbReference type="NCBI Taxonomy" id="29729"/>
    <lineage>
        <taxon>Eukaryota</taxon>
        <taxon>Viridiplantae</taxon>
        <taxon>Streptophyta</taxon>
        <taxon>Embryophyta</taxon>
        <taxon>Tracheophyta</taxon>
        <taxon>Spermatophyta</taxon>
        <taxon>Magnoliopsida</taxon>
        <taxon>eudicotyledons</taxon>
        <taxon>Gunneridae</taxon>
        <taxon>Pentapetalae</taxon>
        <taxon>rosids</taxon>
        <taxon>malvids</taxon>
        <taxon>Malvales</taxon>
        <taxon>Malvaceae</taxon>
        <taxon>Malvoideae</taxon>
        <taxon>Gossypium</taxon>
    </lineage>
</organism>
<sequence length="8" mass="932">MLRSSLII</sequence>
<reference evidence="2" key="1">
    <citation type="submission" date="2014-09" db="EMBL/GenBank/DDBJ databases">
        <authorList>
            <person name="Mudge J."/>
            <person name="Ramaraj T."/>
            <person name="Lindquist I.E."/>
            <person name="Bharti A.K."/>
            <person name="Sundararajan A."/>
            <person name="Cameron C.T."/>
            <person name="Woodward J.E."/>
            <person name="May G.D."/>
            <person name="Brubaker C."/>
            <person name="Broadhvest J."/>
            <person name="Wilkins T.A."/>
        </authorList>
    </citation>
    <scope>NUCLEOTIDE SEQUENCE</scope>
    <source>
        <strain evidence="2">cv. AKA8401</strain>
    </source>
</reference>